<evidence type="ECO:0000256" key="2">
    <source>
        <dbReference type="ARBA" id="ARBA00022448"/>
    </source>
</evidence>
<dbReference type="GO" id="GO:0055085">
    <property type="term" value="P:transmembrane transport"/>
    <property type="evidence" value="ECO:0007669"/>
    <property type="project" value="InterPro"/>
</dbReference>
<dbReference type="PANTHER" id="PTHR43744">
    <property type="entry name" value="ABC TRANSPORTER PERMEASE PROTEIN MG189-RELATED-RELATED"/>
    <property type="match status" value="1"/>
</dbReference>
<keyword evidence="4 7" id="KW-0812">Transmembrane</keyword>
<evidence type="ECO:0000313" key="10">
    <source>
        <dbReference type="Proteomes" id="UP000177230"/>
    </source>
</evidence>
<evidence type="ECO:0000256" key="1">
    <source>
        <dbReference type="ARBA" id="ARBA00004651"/>
    </source>
</evidence>
<dbReference type="Pfam" id="PF00528">
    <property type="entry name" value="BPD_transp_1"/>
    <property type="match status" value="1"/>
</dbReference>
<evidence type="ECO:0000256" key="7">
    <source>
        <dbReference type="RuleBase" id="RU363032"/>
    </source>
</evidence>
<dbReference type="InterPro" id="IPR035906">
    <property type="entry name" value="MetI-like_sf"/>
</dbReference>
<proteinExistence type="inferred from homology"/>
<keyword evidence="2 7" id="KW-0813">Transport</keyword>
<keyword evidence="6 7" id="KW-0472">Membrane</keyword>
<dbReference type="AlphaFoldDB" id="A0A1F5REA5"/>
<reference evidence="9 10" key="1">
    <citation type="journal article" date="2016" name="Nat. Commun.">
        <title>Thousands of microbial genomes shed light on interconnected biogeochemical processes in an aquifer system.</title>
        <authorList>
            <person name="Anantharaman K."/>
            <person name="Brown C.T."/>
            <person name="Hug L.A."/>
            <person name="Sharon I."/>
            <person name="Castelle C.J."/>
            <person name="Probst A.J."/>
            <person name="Thomas B.C."/>
            <person name="Singh A."/>
            <person name="Wilkins M.J."/>
            <person name="Karaoz U."/>
            <person name="Brodie E.L."/>
            <person name="Williams K.H."/>
            <person name="Hubbard S.S."/>
            <person name="Banfield J.F."/>
        </authorList>
    </citation>
    <scope>NUCLEOTIDE SEQUENCE [LARGE SCALE GENOMIC DNA]</scope>
</reference>
<dbReference type="PROSITE" id="PS50928">
    <property type="entry name" value="ABC_TM1"/>
    <property type="match status" value="1"/>
</dbReference>
<evidence type="ECO:0000256" key="6">
    <source>
        <dbReference type="ARBA" id="ARBA00023136"/>
    </source>
</evidence>
<protein>
    <recommendedName>
        <fullName evidence="8">ABC transmembrane type-1 domain-containing protein</fullName>
    </recommendedName>
</protein>
<feature type="transmembrane region" description="Helical" evidence="7">
    <location>
        <begin position="84"/>
        <end position="105"/>
    </location>
</feature>
<dbReference type="GO" id="GO:0005886">
    <property type="term" value="C:plasma membrane"/>
    <property type="evidence" value="ECO:0007669"/>
    <property type="project" value="UniProtKB-SubCell"/>
</dbReference>
<evidence type="ECO:0000256" key="4">
    <source>
        <dbReference type="ARBA" id="ARBA00022692"/>
    </source>
</evidence>
<comment type="caution">
    <text evidence="9">The sequence shown here is derived from an EMBL/GenBank/DDBJ whole genome shotgun (WGS) entry which is preliminary data.</text>
</comment>
<dbReference type="EMBL" id="MFFM01000031">
    <property type="protein sequence ID" value="OGF12786.1"/>
    <property type="molecule type" value="Genomic_DNA"/>
</dbReference>
<dbReference type="Gene3D" id="1.10.3720.10">
    <property type="entry name" value="MetI-like"/>
    <property type="match status" value="1"/>
</dbReference>
<feature type="domain" description="ABC transmembrane type-1" evidence="8">
    <location>
        <begin position="49"/>
        <end position="238"/>
    </location>
</feature>
<evidence type="ECO:0000256" key="3">
    <source>
        <dbReference type="ARBA" id="ARBA00022475"/>
    </source>
</evidence>
<sequence length="253" mass="29050">MIFPFVWMILTSLKTQPESLLIPPRIFPARPQLVNYLEVWRQIPLLRYFLNTIIMTVLTLAGVLATSTLAAFSFSFKNFKGRDLTFLALLGMMMIPQPVYLVPAYVILAKLRWLDTFYALIVPWTVNIFSIFLVRQHFKSVPWSLYEASKMDGANDLKFIWHILLPISKPVLVTISLFSIIGSWNSFLWPLIVTNSESMRPLQVGLAYFSQEQGSMWPLLMAASTMIILPLVIFYIFAQKQINQSFVSSGLKE</sequence>
<accession>A0A1F5REA5</accession>
<dbReference type="SUPFAM" id="SSF161098">
    <property type="entry name" value="MetI-like"/>
    <property type="match status" value="1"/>
</dbReference>
<name>A0A1F5REA5_9BACT</name>
<comment type="subcellular location">
    <subcellularLocation>
        <location evidence="1 7">Cell membrane</location>
        <topology evidence="1 7">Multi-pass membrane protein</topology>
    </subcellularLocation>
</comment>
<feature type="transmembrane region" description="Helical" evidence="7">
    <location>
        <begin position="159"/>
        <end position="181"/>
    </location>
</feature>
<dbReference type="InterPro" id="IPR000515">
    <property type="entry name" value="MetI-like"/>
</dbReference>
<dbReference type="Proteomes" id="UP000177230">
    <property type="component" value="Unassembled WGS sequence"/>
</dbReference>
<keyword evidence="3" id="KW-1003">Cell membrane</keyword>
<dbReference type="PANTHER" id="PTHR43744:SF12">
    <property type="entry name" value="ABC TRANSPORTER PERMEASE PROTEIN MG189-RELATED"/>
    <property type="match status" value="1"/>
</dbReference>
<feature type="transmembrane region" description="Helical" evidence="7">
    <location>
        <begin position="48"/>
        <end position="72"/>
    </location>
</feature>
<feature type="transmembrane region" description="Helical" evidence="7">
    <location>
        <begin position="216"/>
        <end position="238"/>
    </location>
</feature>
<comment type="similarity">
    <text evidence="7">Belongs to the binding-protein-dependent transport system permease family.</text>
</comment>
<evidence type="ECO:0000313" key="9">
    <source>
        <dbReference type="EMBL" id="OGF12786.1"/>
    </source>
</evidence>
<keyword evidence="5 7" id="KW-1133">Transmembrane helix</keyword>
<evidence type="ECO:0000259" key="8">
    <source>
        <dbReference type="PROSITE" id="PS50928"/>
    </source>
</evidence>
<organism evidence="9 10">
    <name type="scientific">Candidatus Edwardsbacteria bacterium GWF2_54_11</name>
    <dbReference type="NCBI Taxonomy" id="1817851"/>
    <lineage>
        <taxon>Bacteria</taxon>
        <taxon>Candidatus Edwardsiibacteriota</taxon>
    </lineage>
</organism>
<dbReference type="CDD" id="cd06261">
    <property type="entry name" value="TM_PBP2"/>
    <property type="match status" value="1"/>
</dbReference>
<feature type="transmembrane region" description="Helical" evidence="7">
    <location>
        <begin position="117"/>
        <end position="138"/>
    </location>
</feature>
<gene>
    <name evidence="9" type="ORF">A2024_12115</name>
</gene>
<evidence type="ECO:0000256" key="5">
    <source>
        <dbReference type="ARBA" id="ARBA00022989"/>
    </source>
</evidence>